<proteinExistence type="predicted"/>
<feature type="compositionally biased region" description="Acidic residues" evidence="1">
    <location>
        <begin position="123"/>
        <end position="133"/>
    </location>
</feature>
<evidence type="ECO:0000313" key="2">
    <source>
        <dbReference type="EMBL" id="QBM90150.1"/>
    </source>
</evidence>
<name>A0A4P6XRQ5_9ASCO</name>
<feature type="compositionally biased region" description="Polar residues" evidence="1">
    <location>
        <begin position="174"/>
        <end position="204"/>
    </location>
</feature>
<evidence type="ECO:0000256" key="1">
    <source>
        <dbReference type="SAM" id="MobiDB-lite"/>
    </source>
</evidence>
<evidence type="ECO:0000313" key="3">
    <source>
        <dbReference type="Proteomes" id="UP000292447"/>
    </source>
</evidence>
<feature type="compositionally biased region" description="Low complexity" evidence="1">
    <location>
        <begin position="249"/>
        <end position="267"/>
    </location>
</feature>
<gene>
    <name evidence="2" type="ORF">METSCH_E03910</name>
</gene>
<sequence length="680" mass="74073">MTSLVSTPKHKTSDSRLLISEIDENLFTVWRSSQTASLTRKRLRNRSWRVISERILNGPHKAFDRSFLSLEEETSSQKTASVRDAMLQNRPSLFLDLSRYTSDSILSLQQAKQISLEQVSGEDSSDISEDEMPANDYFDYDPERGGTASSALPPILDVRNEIGRDIQREGTAKLNMSPNHSLTGETVSQKHASHIKSPTRTGSKGNIFFISGSPSPNAQDNHDRKASLSNDIAPEIRVPPGRKDSLFKSNASLSASSASNAPSSLSSTDISEVSSLNDHPNSLHETDINQVIADARSARSGRSLKLADDTESEWMSVSSESELAPESPVAQPISFPKRIPIPHSTSDESHTSPPADETLKSSPSSLKPRSLLSGLFLNEMNSAARSPGSTKSANLEHLAPKPVLKRSSTTGVITVDPSNNARGLQRPSILLSKRYASSSDFSRKVLPHRSPILYIAEENSIKEDLSKAGEQNLFAKQTSSVGLSNFLAMSDAKNNTQQAEFGSPKAHIAHDASSNGADALSSSLSKYSNLQRANSFKNLFSKSSINLTSLLGPGITGKLRLQSDNRSTETLKYMPAQHPQATPAMASLFAEHLSQQSLMEPTKSESTITTGKSVRVEPTAFKSFEPSVEISASLKDSLMIDHRLGKAPLPERVISDEDLFSGHDKESFLNDSNDYHSKGW</sequence>
<feature type="region of interest" description="Disordered" evidence="1">
    <location>
        <begin position="316"/>
        <end position="367"/>
    </location>
</feature>
<evidence type="ECO:0008006" key="4">
    <source>
        <dbReference type="Google" id="ProtNLM"/>
    </source>
</evidence>
<organism evidence="2 3">
    <name type="scientific">Metschnikowia aff. pulcherrima</name>
    <dbReference type="NCBI Taxonomy" id="2163413"/>
    <lineage>
        <taxon>Eukaryota</taxon>
        <taxon>Fungi</taxon>
        <taxon>Dikarya</taxon>
        <taxon>Ascomycota</taxon>
        <taxon>Saccharomycotina</taxon>
        <taxon>Pichiomycetes</taxon>
        <taxon>Metschnikowiaceae</taxon>
        <taxon>Metschnikowia</taxon>
    </lineage>
</organism>
<feature type="compositionally biased region" description="Polar residues" evidence="1">
    <location>
        <begin position="268"/>
        <end position="280"/>
    </location>
</feature>
<dbReference type="Proteomes" id="UP000292447">
    <property type="component" value="Chromosome V"/>
</dbReference>
<dbReference type="AlphaFoldDB" id="A0A4P6XRQ5"/>
<feature type="region of interest" description="Disordered" evidence="1">
    <location>
        <begin position="117"/>
        <end position="153"/>
    </location>
</feature>
<feature type="region of interest" description="Disordered" evidence="1">
    <location>
        <begin position="171"/>
        <end position="287"/>
    </location>
</feature>
<reference evidence="3" key="1">
    <citation type="submission" date="2019-03" db="EMBL/GenBank/DDBJ databases">
        <title>Snf2 controls pulcherriminic acid biosynthesis and connects pigmentation and antifungal activity of the yeast Metschnikowia pulcherrima.</title>
        <authorList>
            <person name="Gore-Lloyd D."/>
            <person name="Sumann I."/>
            <person name="Brachmann A.O."/>
            <person name="Schneeberger K."/>
            <person name="Ortiz-Merino R.A."/>
            <person name="Moreno-Beltran M."/>
            <person name="Schlaefli M."/>
            <person name="Kirner P."/>
            <person name="Santos Kron A."/>
            <person name="Wolfe K.H."/>
            <person name="Piel J."/>
            <person name="Ahrens C.H."/>
            <person name="Henk D."/>
            <person name="Freimoser F.M."/>
        </authorList>
    </citation>
    <scope>NUCLEOTIDE SEQUENCE [LARGE SCALE GENOMIC DNA]</scope>
    <source>
        <strain evidence="3">APC 1.2</strain>
    </source>
</reference>
<dbReference type="EMBL" id="CP034460">
    <property type="protein sequence ID" value="QBM90150.1"/>
    <property type="molecule type" value="Genomic_DNA"/>
</dbReference>
<keyword evidence="3" id="KW-1185">Reference proteome</keyword>
<accession>A0A4P6XRQ5</accession>
<protein>
    <recommendedName>
        <fullName evidence="4">Nitrogen regulatory protein areA GATA-like domain-containing protein</fullName>
    </recommendedName>
</protein>